<feature type="compositionally biased region" description="Gly residues" evidence="1">
    <location>
        <begin position="450"/>
        <end position="466"/>
    </location>
</feature>
<proteinExistence type="predicted"/>
<dbReference type="STRING" id="52.CMC5_063960"/>
<gene>
    <name evidence="2" type="ORF">CMC5_063960</name>
</gene>
<reference evidence="2 3" key="1">
    <citation type="submission" date="2015-07" db="EMBL/GenBank/DDBJ databases">
        <title>Genome analysis of myxobacterium Chondromyces crocatus Cm c5 reveals a high potential for natural compound synthesis and the genetic basis for the loss of fruiting body formation.</title>
        <authorList>
            <person name="Zaburannyi N."/>
            <person name="Bunk B."/>
            <person name="Maier J."/>
            <person name="Overmann J."/>
            <person name="Mueller R."/>
        </authorList>
    </citation>
    <scope>NUCLEOTIDE SEQUENCE [LARGE SCALE GENOMIC DNA]</scope>
    <source>
        <strain evidence="2 3">Cm c5</strain>
    </source>
</reference>
<protein>
    <recommendedName>
        <fullName evidence="4">PGRS family protein</fullName>
    </recommendedName>
</protein>
<accession>A0A0K1ENK0</accession>
<dbReference type="AlphaFoldDB" id="A0A0K1ENK0"/>
<evidence type="ECO:0008006" key="4">
    <source>
        <dbReference type="Google" id="ProtNLM"/>
    </source>
</evidence>
<dbReference type="Proteomes" id="UP000067626">
    <property type="component" value="Chromosome"/>
</dbReference>
<dbReference type="EMBL" id="CP012159">
    <property type="protein sequence ID" value="AKT42173.1"/>
    <property type="molecule type" value="Genomic_DNA"/>
</dbReference>
<dbReference type="KEGG" id="ccro:CMC5_063960"/>
<evidence type="ECO:0000313" key="3">
    <source>
        <dbReference type="Proteomes" id="UP000067626"/>
    </source>
</evidence>
<feature type="region of interest" description="Disordered" evidence="1">
    <location>
        <begin position="418"/>
        <end position="466"/>
    </location>
</feature>
<feature type="region of interest" description="Disordered" evidence="1">
    <location>
        <begin position="264"/>
        <end position="320"/>
    </location>
</feature>
<evidence type="ECO:0000256" key="1">
    <source>
        <dbReference type="SAM" id="MobiDB-lite"/>
    </source>
</evidence>
<organism evidence="2 3">
    <name type="scientific">Chondromyces crocatus</name>
    <dbReference type="NCBI Taxonomy" id="52"/>
    <lineage>
        <taxon>Bacteria</taxon>
        <taxon>Pseudomonadati</taxon>
        <taxon>Myxococcota</taxon>
        <taxon>Polyangia</taxon>
        <taxon>Polyangiales</taxon>
        <taxon>Polyangiaceae</taxon>
        <taxon>Chondromyces</taxon>
    </lineage>
</organism>
<sequence>MKKRARVGVAQVLVAGLGLVSSAPGCGTDCSRSQTCQPAEVGPTVGAGQTPVGCSPRDVGWGVEGNCGVFVSSSQGDDEGPGTREKPLKTLARAIVRAQEQDAGGRIYACGEEFQGPVTVPGGVTIFGSLDCAHGWTLTPNSSKTRTAIVARPGEIPLRIEGISAPVRLEELDARARLDPEDPATRGMSSIAAVAEGSVTMFRVLLDAGPGGHGKDGEGYDTEALAGLGGNAGADACAAPASFGGLEQLFDCGTPDFEEDDSIGGLGGSSTLTTGGDGAAGWPGADDQPNGGKGGGTSQLCRPGDAGMAGQEGVSGAGATGTGTLTANGFLGAAGGPGGKGGTAQGGGGGGAMRGGVGAMMCASQAMGAGASGGGGGSGGCGGLGGRGGGAGGASIALVSLGASLVFDGSVLSVATGGKGGAGGPGQEGGPGGAGGPGGGKGTTSLAEGCAGGKGGPGGAGGRGGGGAGGPSIGLAFIGEAPSVEGLIVYGSNGGRGGEGAGPEQAGVDGVKSDLFRFEL</sequence>
<dbReference type="Gene3D" id="3.30.1910.20">
    <property type="entry name" value="asparaginyl-tRNA synthetase, N-terminal domain"/>
    <property type="match status" value="1"/>
</dbReference>
<evidence type="ECO:0000313" key="2">
    <source>
        <dbReference type="EMBL" id="AKT42173.1"/>
    </source>
</evidence>
<keyword evidence="3" id="KW-1185">Reference proteome</keyword>
<name>A0A0K1ENK0_CHOCO</name>
<feature type="compositionally biased region" description="Gly residues" evidence="1">
    <location>
        <begin position="418"/>
        <end position="442"/>
    </location>
</feature>